<evidence type="ECO:0000256" key="1">
    <source>
        <dbReference type="ARBA" id="ARBA00038396"/>
    </source>
</evidence>
<dbReference type="PANTHER" id="PTHR43747">
    <property type="entry name" value="FAD-BINDING PROTEIN"/>
    <property type="match status" value="1"/>
</dbReference>
<dbReference type="PROSITE" id="PS51257">
    <property type="entry name" value="PROKAR_LIPOPROTEIN"/>
    <property type="match status" value="1"/>
</dbReference>
<dbReference type="Pfam" id="PF04820">
    <property type="entry name" value="Trp_halogenase"/>
    <property type="match status" value="2"/>
</dbReference>
<dbReference type="Proteomes" id="UP000290365">
    <property type="component" value="Chromosome"/>
</dbReference>
<dbReference type="OrthoDB" id="103324at2"/>
<reference evidence="2 3" key="1">
    <citation type="submission" date="2019-01" db="EMBL/GenBank/DDBJ databases">
        <title>Ktedonosporobacter rubrisoli SCAWS-G2.</title>
        <authorList>
            <person name="Huang Y."/>
            <person name="Yan B."/>
        </authorList>
    </citation>
    <scope>NUCLEOTIDE SEQUENCE [LARGE SCALE GENOMIC DNA]</scope>
    <source>
        <strain evidence="2 3">SCAWS-G2</strain>
    </source>
</reference>
<evidence type="ECO:0000313" key="2">
    <source>
        <dbReference type="EMBL" id="QBD77201.1"/>
    </source>
</evidence>
<dbReference type="InterPro" id="IPR036188">
    <property type="entry name" value="FAD/NAD-bd_sf"/>
</dbReference>
<dbReference type="AlphaFoldDB" id="A0A4V0YYS1"/>
<comment type="similarity">
    <text evidence="1">Belongs to the flavin-dependent halogenase family. Bacterial tryptophan halogenase subfamily.</text>
</comment>
<dbReference type="InterPro" id="IPR050816">
    <property type="entry name" value="Flavin-dep_Halogenase_NPB"/>
</dbReference>
<dbReference type="RefSeq" id="WP_129888264.1">
    <property type="nucleotide sequence ID" value="NZ_CP035758.1"/>
</dbReference>
<proteinExistence type="inferred from homology"/>
<dbReference type="Gene3D" id="3.50.50.60">
    <property type="entry name" value="FAD/NAD(P)-binding domain"/>
    <property type="match status" value="1"/>
</dbReference>
<dbReference type="PANTHER" id="PTHR43747:SF1">
    <property type="entry name" value="SLR1998 PROTEIN"/>
    <property type="match status" value="1"/>
</dbReference>
<dbReference type="KEGG" id="kbs:EPA93_14810"/>
<gene>
    <name evidence="2" type="ORF">EPA93_14810</name>
</gene>
<sequence>MKQAEFDVGIIGGGPAGSAMASYLAQAGLSCVLFERALFPRPHVGESLVPSSTRVLKDLGLLEKMDQARFVRKYGAAWTAADRGPIYNMQWEGLEADCYAGVRFDERSQPGVDRNYTFHVDRGKFDLLLLQHANEKGATIYEGIQAQSVEFADDDYPSIHFMIARQMSKVKVRMVVDASGRRTLLGNQLKLRVQDPVFDQYALHTWFEGYDRRILTRNEAQQDFIFIHFLPLINSWVWQIPITETVTSIGVVTQKRNFARSRQEREAFFWHCLESRPELAAGLRDACQVRPLREEGDYSYAMKQICGDHFLLLGDAARFVDPVFSTGVSIALNSARFASAAILRAAEQGDFRKQSFEAFETTLRRGTRNWYEFISVYYRLNVLFTAFVQNERYRLEVLKLLQGDVYDEEEPEVLRMMKDIVSEVERNEKHIWHRHLGSLTASAFRPLF</sequence>
<protein>
    <submittedName>
        <fullName evidence="2">NAD(P)/FAD-dependent oxidoreductase</fullName>
    </submittedName>
</protein>
<dbReference type="GO" id="GO:0004497">
    <property type="term" value="F:monooxygenase activity"/>
    <property type="evidence" value="ECO:0007669"/>
    <property type="project" value="InterPro"/>
</dbReference>
<keyword evidence="3" id="KW-1185">Reference proteome</keyword>
<evidence type="ECO:0000313" key="3">
    <source>
        <dbReference type="Proteomes" id="UP000290365"/>
    </source>
</evidence>
<name>A0A4V0YYS1_KTERU</name>
<dbReference type="SUPFAM" id="SSF51905">
    <property type="entry name" value="FAD/NAD(P)-binding domain"/>
    <property type="match status" value="1"/>
</dbReference>
<accession>A0A4V0YYS1</accession>
<dbReference type="PRINTS" id="PR00420">
    <property type="entry name" value="RNGMNOXGNASE"/>
</dbReference>
<organism evidence="2 3">
    <name type="scientific">Ktedonosporobacter rubrisoli</name>
    <dbReference type="NCBI Taxonomy" id="2509675"/>
    <lineage>
        <taxon>Bacteria</taxon>
        <taxon>Bacillati</taxon>
        <taxon>Chloroflexota</taxon>
        <taxon>Ktedonobacteria</taxon>
        <taxon>Ktedonobacterales</taxon>
        <taxon>Ktedonosporobacteraceae</taxon>
        <taxon>Ktedonosporobacter</taxon>
    </lineage>
</organism>
<dbReference type="EMBL" id="CP035758">
    <property type="protein sequence ID" value="QBD77201.1"/>
    <property type="molecule type" value="Genomic_DNA"/>
</dbReference>
<dbReference type="InterPro" id="IPR006905">
    <property type="entry name" value="Flavin_halogenase"/>
</dbReference>